<dbReference type="PANTHER" id="PTHR30012">
    <property type="entry name" value="GENERAL SECRETION PATHWAY PROTEIN"/>
    <property type="match status" value="1"/>
</dbReference>
<organism evidence="11 12">
    <name type="scientific">Ectobacillus antri</name>
    <dbReference type="NCBI Taxonomy" id="2486280"/>
    <lineage>
        <taxon>Bacteria</taxon>
        <taxon>Bacillati</taxon>
        <taxon>Bacillota</taxon>
        <taxon>Bacilli</taxon>
        <taxon>Bacillales</taxon>
        <taxon>Bacillaceae</taxon>
        <taxon>Ectobacillus</taxon>
    </lineage>
</organism>
<dbReference type="InterPro" id="IPR001992">
    <property type="entry name" value="T2SS_GspF/T4SS_PilC_CS"/>
</dbReference>
<feature type="transmembrane region" description="Helical" evidence="9">
    <location>
        <begin position="167"/>
        <end position="187"/>
    </location>
</feature>
<evidence type="ECO:0000256" key="3">
    <source>
        <dbReference type="ARBA" id="ARBA00022448"/>
    </source>
</evidence>
<feature type="transmembrane region" description="Helical" evidence="9">
    <location>
        <begin position="221"/>
        <end position="240"/>
    </location>
</feature>
<dbReference type="PANTHER" id="PTHR30012:SF0">
    <property type="entry name" value="TYPE II SECRETION SYSTEM PROTEIN F-RELATED"/>
    <property type="match status" value="1"/>
</dbReference>
<evidence type="ECO:0000313" key="11">
    <source>
        <dbReference type="EMBL" id="MDG5753776.1"/>
    </source>
</evidence>
<comment type="caution">
    <text evidence="11">The sequence shown here is derived from an EMBL/GenBank/DDBJ whole genome shotgun (WGS) entry which is preliminary data.</text>
</comment>
<keyword evidence="6 9" id="KW-1133">Transmembrane helix</keyword>
<evidence type="ECO:0000259" key="10">
    <source>
        <dbReference type="Pfam" id="PF00482"/>
    </source>
</evidence>
<keyword evidence="5 8" id="KW-0812">Transmembrane</keyword>
<dbReference type="PROSITE" id="PS00874">
    <property type="entry name" value="T2SP_F"/>
    <property type="match status" value="1"/>
</dbReference>
<dbReference type="PRINTS" id="PR00812">
    <property type="entry name" value="BCTERIALGSPF"/>
</dbReference>
<keyword evidence="4" id="KW-1003">Cell membrane</keyword>
<sequence>MPQFQYVVRTKTGKRQTGKISAVSKRDAYDRLRERKLRVLEVKEVPETLLNKEIAIGNPLKLKDFVIYLRQFATLLRAGITVVDATRILSGQTESKTLARTLQAIEDELRSGRALSEAYNMHKRLFAPMFISMVRAGEATGKLDESLESMANYYEKQLRTRQKIKSALSYPIAVGLISMIVVIFLLVKVVPTFVEMFEENNTELPLLTKLVLQSSDFMQQYWWILIFMIITLYINFSLIVHYKSSKYYYDYAIMRTPIIGKLIQKSVIARMTRTLSSLVTSAVPILQAISITEEVVNNEVVSRALRKSRESLQNGSTLSEPLKQSWVFPPLVTSMIAIGEQTGSLDYMLIKVADFYEAEVESAADGFKALIEPVMVVFLSGAVGVIVLAIMVPLFKLYNSM</sequence>
<evidence type="ECO:0000256" key="6">
    <source>
        <dbReference type="ARBA" id="ARBA00022989"/>
    </source>
</evidence>
<name>A0ABT6H5R0_9BACI</name>
<evidence type="ECO:0000256" key="8">
    <source>
        <dbReference type="RuleBase" id="RU003923"/>
    </source>
</evidence>
<comment type="similarity">
    <text evidence="2 8">Belongs to the GSP F family.</text>
</comment>
<proteinExistence type="inferred from homology"/>
<dbReference type="InterPro" id="IPR042094">
    <property type="entry name" value="T2SS_GspF_sf"/>
</dbReference>
<dbReference type="EMBL" id="JARULN010000004">
    <property type="protein sequence ID" value="MDG5753776.1"/>
    <property type="molecule type" value="Genomic_DNA"/>
</dbReference>
<feature type="domain" description="Type II secretion system protein GspF" evidence="10">
    <location>
        <begin position="68"/>
        <end position="191"/>
    </location>
</feature>
<gene>
    <name evidence="11" type="ORF">P6P90_07290</name>
</gene>
<dbReference type="Pfam" id="PF00482">
    <property type="entry name" value="T2SSF"/>
    <property type="match status" value="2"/>
</dbReference>
<keyword evidence="3 8" id="KW-0813">Transport</keyword>
<feature type="transmembrane region" description="Helical" evidence="9">
    <location>
        <begin position="374"/>
        <end position="395"/>
    </location>
</feature>
<dbReference type="Gene3D" id="1.20.81.30">
    <property type="entry name" value="Type II secretion system (T2SS), domain F"/>
    <property type="match status" value="2"/>
</dbReference>
<evidence type="ECO:0000256" key="9">
    <source>
        <dbReference type="SAM" id="Phobius"/>
    </source>
</evidence>
<evidence type="ECO:0000256" key="5">
    <source>
        <dbReference type="ARBA" id="ARBA00022692"/>
    </source>
</evidence>
<keyword evidence="12" id="KW-1185">Reference proteome</keyword>
<protein>
    <submittedName>
        <fullName evidence="11">Type II secretion system F family protein</fullName>
    </submittedName>
</protein>
<dbReference type="InterPro" id="IPR018076">
    <property type="entry name" value="T2SS_GspF_dom"/>
</dbReference>
<feature type="domain" description="Type II secretion system protein GspF" evidence="10">
    <location>
        <begin position="272"/>
        <end position="393"/>
    </location>
</feature>
<dbReference type="RefSeq" id="WP_124562837.1">
    <property type="nucleotide sequence ID" value="NZ_JARRRY010000009.1"/>
</dbReference>
<accession>A0ABT6H5R0</accession>
<evidence type="ECO:0000256" key="1">
    <source>
        <dbReference type="ARBA" id="ARBA00004651"/>
    </source>
</evidence>
<evidence type="ECO:0000256" key="4">
    <source>
        <dbReference type="ARBA" id="ARBA00022475"/>
    </source>
</evidence>
<dbReference type="InterPro" id="IPR003004">
    <property type="entry name" value="GspF/PilC"/>
</dbReference>
<evidence type="ECO:0000313" key="12">
    <source>
        <dbReference type="Proteomes" id="UP001218246"/>
    </source>
</evidence>
<reference evidence="11 12" key="1">
    <citation type="submission" date="2023-04" db="EMBL/GenBank/DDBJ databases">
        <title>Ectobacillus antri isolated from activated sludge.</title>
        <authorList>
            <person name="Yan P."/>
            <person name="Liu X."/>
        </authorList>
    </citation>
    <scope>NUCLEOTIDE SEQUENCE [LARGE SCALE GENOMIC DNA]</scope>
    <source>
        <strain evidence="11 12">C18H</strain>
    </source>
</reference>
<dbReference type="Proteomes" id="UP001218246">
    <property type="component" value="Unassembled WGS sequence"/>
</dbReference>
<evidence type="ECO:0000256" key="2">
    <source>
        <dbReference type="ARBA" id="ARBA00005745"/>
    </source>
</evidence>
<keyword evidence="7 9" id="KW-0472">Membrane</keyword>
<evidence type="ECO:0000256" key="7">
    <source>
        <dbReference type="ARBA" id="ARBA00023136"/>
    </source>
</evidence>
<comment type="subcellular location">
    <subcellularLocation>
        <location evidence="1 8">Cell membrane</location>
        <topology evidence="1 8">Multi-pass membrane protein</topology>
    </subcellularLocation>
</comment>